<comment type="caution">
    <text evidence="2">The sequence shown here is derived from an EMBL/GenBank/DDBJ whole genome shotgun (WGS) entry which is preliminary data.</text>
</comment>
<keyword evidence="3" id="KW-1185">Reference proteome</keyword>
<accession>A0A4V2PHT9</accession>
<organism evidence="2 3">
    <name type="scientific">Pseudonocardia endophytica</name>
    <dbReference type="NCBI Taxonomy" id="401976"/>
    <lineage>
        <taxon>Bacteria</taxon>
        <taxon>Bacillati</taxon>
        <taxon>Actinomycetota</taxon>
        <taxon>Actinomycetes</taxon>
        <taxon>Pseudonocardiales</taxon>
        <taxon>Pseudonocardiaceae</taxon>
        <taxon>Pseudonocardia</taxon>
    </lineage>
</organism>
<gene>
    <name evidence="2" type="ORF">EV378_6043</name>
</gene>
<proteinExistence type="predicted"/>
<feature type="region of interest" description="Disordered" evidence="1">
    <location>
        <begin position="1"/>
        <end position="30"/>
    </location>
</feature>
<sequence length="63" mass="6850">MTRGPSLPSVPSPTDRHGEPRHRRDITDPYRTKELLTMAGRLENNVAFVAAATLPVDAGALPK</sequence>
<evidence type="ECO:0000313" key="2">
    <source>
        <dbReference type="EMBL" id="TCK22046.1"/>
    </source>
</evidence>
<protein>
    <submittedName>
        <fullName evidence="2">Uncharacterized protein</fullName>
    </submittedName>
</protein>
<dbReference type="EMBL" id="SMFZ01000002">
    <property type="protein sequence ID" value="TCK22046.1"/>
    <property type="molecule type" value="Genomic_DNA"/>
</dbReference>
<dbReference type="Proteomes" id="UP000295560">
    <property type="component" value="Unassembled WGS sequence"/>
</dbReference>
<reference evidence="2 3" key="1">
    <citation type="submission" date="2019-03" db="EMBL/GenBank/DDBJ databases">
        <title>Sequencing the genomes of 1000 actinobacteria strains.</title>
        <authorList>
            <person name="Klenk H.-P."/>
        </authorList>
    </citation>
    <scope>NUCLEOTIDE SEQUENCE [LARGE SCALE GENOMIC DNA]</scope>
    <source>
        <strain evidence="2 3">DSM 44969</strain>
    </source>
</reference>
<name>A0A4V2PHT9_PSEEN</name>
<evidence type="ECO:0000313" key="3">
    <source>
        <dbReference type="Proteomes" id="UP000295560"/>
    </source>
</evidence>
<dbReference type="AlphaFoldDB" id="A0A4V2PHT9"/>
<evidence type="ECO:0000256" key="1">
    <source>
        <dbReference type="SAM" id="MobiDB-lite"/>
    </source>
</evidence>